<dbReference type="InterPro" id="IPR005530">
    <property type="entry name" value="SPW"/>
</dbReference>
<feature type="non-terminal residue" evidence="3">
    <location>
        <position position="1"/>
    </location>
</feature>
<reference evidence="3" key="1">
    <citation type="submission" date="2018-06" db="EMBL/GenBank/DDBJ databases">
        <authorList>
            <person name="Zhirakovskaya E."/>
        </authorList>
    </citation>
    <scope>NUCLEOTIDE SEQUENCE</scope>
</reference>
<feature type="domain" description="SPW repeat-containing integral membrane" evidence="2">
    <location>
        <begin position="2"/>
        <end position="73"/>
    </location>
</feature>
<evidence type="ECO:0000259" key="2">
    <source>
        <dbReference type="Pfam" id="PF03779"/>
    </source>
</evidence>
<sequence>FMNFAATGNIWDDVLVGIVAAVAGFAMVKEKPWQGWLTGIVGLWLIIAAFIPGLVVGLGNEWNAIISGILLMIGGFGALSGTNVETHTPAHTH</sequence>
<accession>A0A3B1CG95</accession>
<dbReference type="Pfam" id="PF03779">
    <property type="entry name" value="SPW"/>
    <property type="match status" value="1"/>
</dbReference>
<protein>
    <recommendedName>
        <fullName evidence="2">SPW repeat-containing integral membrane domain-containing protein</fullName>
    </recommendedName>
</protein>
<proteinExistence type="predicted"/>
<feature type="transmembrane region" description="Helical" evidence="1">
    <location>
        <begin position="35"/>
        <end position="56"/>
    </location>
</feature>
<feature type="transmembrane region" description="Helical" evidence="1">
    <location>
        <begin position="6"/>
        <end position="28"/>
    </location>
</feature>
<evidence type="ECO:0000313" key="3">
    <source>
        <dbReference type="EMBL" id="VAX15797.1"/>
    </source>
</evidence>
<dbReference type="EMBL" id="UOGD01000033">
    <property type="protein sequence ID" value="VAX15797.1"/>
    <property type="molecule type" value="Genomic_DNA"/>
</dbReference>
<organism evidence="3">
    <name type="scientific">hydrothermal vent metagenome</name>
    <dbReference type="NCBI Taxonomy" id="652676"/>
    <lineage>
        <taxon>unclassified sequences</taxon>
        <taxon>metagenomes</taxon>
        <taxon>ecological metagenomes</taxon>
    </lineage>
</organism>
<feature type="transmembrane region" description="Helical" evidence="1">
    <location>
        <begin position="62"/>
        <end position="79"/>
    </location>
</feature>
<dbReference type="AlphaFoldDB" id="A0A3B1CG95"/>
<name>A0A3B1CG95_9ZZZZ</name>
<keyword evidence="1" id="KW-1133">Transmembrane helix</keyword>
<evidence type="ECO:0000256" key="1">
    <source>
        <dbReference type="SAM" id="Phobius"/>
    </source>
</evidence>
<keyword evidence="1" id="KW-0472">Membrane</keyword>
<keyword evidence="1" id="KW-0812">Transmembrane</keyword>
<gene>
    <name evidence="3" type="ORF">MNBD_IGNAVI01-1063</name>
</gene>